<evidence type="ECO:0000313" key="1">
    <source>
        <dbReference type="EMBL" id="THG53590.1"/>
    </source>
</evidence>
<organism evidence="1 2">
    <name type="scientific">Muribaculum caecicola</name>
    <dbReference type="NCBI Taxonomy" id="3038144"/>
    <lineage>
        <taxon>Bacteria</taxon>
        <taxon>Pseudomonadati</taxon>
        <taxon>Bacteroidota</taxon>
        <taxon>Bacteroidia</taxon>
        <taxon>Bacteroidales</taxon>
        <taxon>Muribaculaceae</taxon>
        <taxon>Muribaculum</taxon>
    </lineage>
</organism>
<protein>
    <submittedName>
        <fullName evidence="1">DUF389 domain-containing protein</fullName>
    </submittedName>
</protein>
<dbReference type="EMBL" id="SSTG01000033">
    <property type="protein sequence ID" value="THG53590.1"/>
    <property type="molecule type" value="Genomic_DNA"/>
</dbReference>
<evidence type="ECO:0000313" key="2">
    <source>
        <dbReference type="Proteomes" id="UP000305401"/>
    </source>
</evidence>
<dbReference type="Proteomes" id="UP000305401">
    <property type="component" value="Unassembled WGS sequence"/>
</dbReference>
<sequence>MKFDLNLLQQKLVHYFDFGDYLLPQEQAEAEIRQGVSFRGINILILVVAIFIASLGLNVNSTAVIIGAMLISPLMGPIIGIGLAVGVQDFELMKRSLRNLMMATIFSVATSTVYFLISPVNEGHSELLARTSPTIYDVFIGFFGGAAGILAIGSRSKGNVIPGVAIATALMPPLCTVGYGLATFQLKYFFGALYLFFINSVFIACATTLGVRFMKYKVRAFADAQRARRVRRAVTTIAIITMLPAVYLTYTMLRENIFQANCTKFVSEQLNFPDTQVLSYKSSMKGRNRNLTITLVGQAIPVDSLTVALNDKLPLYRLQGTNLRIIQGQNASFDPTKAASSMLRDVYEMNQEKIESQQITIDSLRAVNVYNARNDSIGAVLAPELKVLFPQVKEIAVTRAIVANVEDTRLDTMHLAIIQYSKAMSLAETTRLRNYLEARLQMPSITIVPSNALSHSDKKDKR</sequence>
<gene>
    <name evidence="1" type="ORF">E5990_04220</name>
</gene>
<keyword evidence="2" id="KW-1185">Reference proteome</keyword>
<accession>A0AC61S6S1</accession>
<proteinExistence type="predicted"/>
<comment type="caution">
    <text evidence="1">The sequence shown here is derived from an EMBL/GenBank/DDBJ whole genome shotgun (WGS) entry which is preliminary data.</text>
</comment>
<reference evidence="1" key="1">
    <citation type="submission" date="2019-04" db="EMBL/GenBank/DDBJ databases">
        <title>Microbes associate with the intestines of laboratory mice.</title>
        <authorList>
            <person name="Navarre W."/>
            <person name="Wong E."/>
            <person name="Huang K.C."/>
            <person name="Tropini C."/>
            <person name="Ng K."/>
            <person name="Yu B."/>
        </authorList>
    </citation>
    <scope>NUCLEOTIDE SEQUENCE</scope>
    <source>
        <strain evidence="1">NM86_A22</strain>
    </source>
</reference>
<name>A0AC61S6S1_9BACT</name>